<feature type="domain" description="Arginine repressor DNA-binding" evidence="11">
    <location>
        <begin position="5"/>
        <end position="50"/>
    </location>
</feature>
<dbReference type="InterPro" id="IPR036388">
    <property type="entry name" value="WH-like_DNA-bd_sf"/>
</dbReference>
<dbReference type="InterPro" id="IPR036390">
    <property type="entry name" value="WH_DNA-bd_sf"/>
</dbReference>
<organism evidence="13 14">
    <name type="scientific">Natronospira bacteriovora</name>
    <dbReference type="NCBI Taxonomy" id="3069753"/>
    <lineage>
        <taxon>Bacteria</taxon>
        <taxon>Pseudomonadati</taxon>
        <taxon>Pseudomonadota</taxon>
        <taxon>Gammaproteobacteria</taxon>
        <taxon>Natronospirales</taxon>
        <taxon>Natronospiraceae</taxon>
        <taxon>Natronospira</taxon>
    </lineage>
</organism>
<reference evidence="13 14" key="1">
    <citation type="submission" date="2023-08" db="EMBL/GenBank/DDBJ databases">
        <title>Whole-genome sequencing of halo(alkali)philic microorganisms from hypersaline lakes.</title>
        <authorList>
            <person name="Sorokin D.Y."/>
            <person name="Abbas B."/>
            <person name="Merkel A.Y."/>
        </authorList>
    </citation>
    <scope>NUCLEOTIDE SEQUENCE [LARGE SCALE GENOMIC DNA]</scope>
    <source>
        <strain evidence="13 14">AB-CW4</strain>
    </source>
</reference>
<dbReference type="Proteomes" id="UP001239019">
    <property type="component" value="Unassembled WGS sequence"/>
</dbReference>
<sequence length="140" mass="15399">MNTDQHILDLIDNEAIPDQSTLLDRLASRGIHLTQPTLSRHLRKLSIRKQDGRYRVNREPVAMLPRMEITAVPPNLLVLKTDPGHAQMLGLHLDKRQPDGMAGTVAGDDTIFIACEPGTELDTLRERVLAVFGGGDSGNS</sequence>
<evidence type="ECO:0000256" key="6">
    <source>
        <dbReference type="ARBA" id="ARBA00022571"/>
    </source>
</evidence>
<evidence type="ECO:0000313" key="13">
    <source>
        <dbReference type="EMBL" id="MDQ2069592.1"/>
    </source>
</evidence>
<evidence type="ECO:0000256" key="1">
    <source>
        <dbReference type="ARBA" id="ARBA00004496"/>
    </source>
</evidence>
<keyword evidence="9 10" id="KW-0804">Transcription</keyword>
<dbReference type="Gene3D" id="3.30.1360.40">
    <property type="match status" value="1"/>
</dbReference>
<keyword evidence="10" id="KW-0678">Repressor</keyword>
<keyword evidence="8 10" id="KW-0238">DNA-binding</keyword>
<comment type="similarity">
    <text evidence="3 10">Belongs to the ArgR family.</text>
</comment>
<comment type="caution">
    <text evidence="13">The sequence shown here is derived from an EMBL/GenBank/DDBJ whole genome shotgun (WGS) entry which is preliminary data.</text>
</comment>
<dbReference type="InterPro" id="IPR020899">
    <property type="entry name" value="Arg_repress_C"/>
</dbReference>
<dbReference type="InterPro" id="IPR036251">
    <property type="entry name" value="Arg_repress_C_sf"/>
</dbReference>
<name>A0ABU0W6D9_9GAMM</name>
<dbReference type="PRINTS" id="PR01467">
    <property type="entry name" value="ARGREPRESSOR"/>
</dbReference>
<evidence type="ECO:0000256" key="5">
    <source>
        <dbReference type="ARBA" id="ARBA00022490"/>
    </source>
</evidence>
<keyword evidence="14" id="KW-1185">Reference proteome</keyword>
<accession>A0ABU0W6D9</accession>
<gene>
    <name evidence="10" type="primary">argR</name>
    <name evidence="13" type="ORF">RBH19_06890</name>
</gene>
<dbReference type="PANTHER" id="PTHR34471">
    <property type="entry name" value="ARGININE REPRESSOR"/>
    <property type="match status" value="1"/>
</dbReference>
<dbReference type="SUPFAM" id="SSF46785">
    <property type="entry name" value="Winged helix' DNA-binding domain"/>
    <property type="match status" value="1"/>
</dbReference>
<evidence type="ECO:0000256" key="9">
    <source>
        <dbReference type="ARBA" id="ARBA00023163"/>
    </source>
</evidence>
<keyword evidence="10" id="KW-0028">Amino-acid biosynthesis</keyword>
<evidence type="ECO:0000256" key="4">
    <source>
        <dbReference type="ARBA" id="ARBA00021148"/>
    </source>
</evidence>
<evidence type="ECO:0000259" key="11">
    <source>
        <dbReference type="Pfam" id="PF01316"/>
    </source>
</evidence>
<dbReference type="SUPFAM" id="SSF55252">
    <property type="entry name" value="C-terminal domain of arginine repressor"/>
    <property type="match status" value="1"/>
</dbReference>
<evidence type="ECO:0000256" key="3">
    <source>
        <dbReference type="ARBA" id="ARBA00008316"/>
    </source>
</evidence>
<dbReference type="Gene3D" id="1.10.10.10">
    <property type="entry name" value="Winged helix-like DNA-binding domain superfamily/Winged helix DNA-binding domain"/>
    <property type="match status" value="1"/>
</dbReference>
<dbReference type="EMBL" id="JAVDDT010000003">
    <property type="protein sequence ID" value="MDQ2069592.1"/>
    <property type="molecule type" value="Genomic_DNA"/>
</dbReference>
<dbReference type="RefSeq" id="WP_306728090.1">
    <property type="nucleotide sequence ID" value="NZ_JAVDDT010000003.1"/>
</dbReference>
<dbReference type="PANTHER" id="PTHR34471:SF1">
    <property type="entry name" value="ARGININE REPRESSOR"/>
    <property type="match status" value="1"/>
</dbReference>
<proteinExistence type="inferred from homology"/>
<comment type="function">
    <text evidence="10">Regulates arginine biosynthesis genes.</text>
</comment>
<dbReference type="InterPro" id="IPR001669">
    <property type="entry name" value="Arg_repress"/>
</dbReference>
<comment type="subcellular location">
    <subcellularLocation>
        <location evidence="1 10">Cytoplasm</location>
    </subcellularLocation>
</comment>
<keyword evidence="7 10" id="KW-0805">Transcription regulation</keyword>
<keyword evidence="5 10" id="KW-0963">Cytoplasm</keyword>
<evidence type="ECO:0000256" key="10">
    <source>
        <dbReference type="HAMAP-Rule" id="MF_00173"/>
    </source>
</evidence>
<evidence type="ECO:0000256" key="2">
    <source>
        <dbReference type="ARBA" id="ARBA00005040"/>
    </source>
</evidence>
<comment type="pathway">
    <text evidence="2 10">Amino-acid biosynthesis; L-arginine biosynthesis [regulation].</text>
</comment>
<dbReference type="HAMAP" id="MF_00173">
    <property type="entry name" value="Arg_repressor"/>
    <property type="match status" value="1"/>
</dbReference>
<feature type="domain" description="Arginine repressor C-terminal" evidence="12">
    <location>
        <begin position="75"/>
        <end position="128"/>
    </location>
</feature>
<keyword evidence="6 10" id="KW-0055">Arginine biosynthesis</keyword>
<evidence type="ECO:0000256" key="7">
    <source>
        <dbReference type="ARBA" id="ARBA00023015"/>
    </source>
</evidence>
<evidence type="ECO:0000259" key="12">
    <source>
        <dbReference type="Pfam" id="PF02863"/>
    </source>
</evidence>
<dbReference type="Pfam" id="PF01316">
    <property type="entry name" value="Arg_repressor"/>
    <property type="match status" value="1"/>
</dbReference>
<protein>
    <recommendedName>
        <fullName evidence="4 10">Arginine repressor</fullName>
    </recommendedName>
</protein>
<dbReference type="Pfam" id="PF02863">
    <property type="entry name" value="Arg_repressor_C"/>
    <property type="match status" value="1"/>
</dbReference>
<evidence type="ECO:0000256" key="8">
    <source>
        <dbReference type="ARBA" id="ARBA00023125"/>
    </source>
</evidence>
<evidence type="ECO:0000313" key="14">
    <source>
        <dbReference type="Proteomes" id="UP001239019"/>
    </source>
</evidence>
<dbReference type="InterPro" id="IPR020900">
    <property type="entry name" value="Arg_repress_DNA-bd"/>
</dbReference>